<dbReference type="AlphaFoldDB" id="A0A1X7MQE0"/>
<gene>
    <name evidence="11" type="ORF">SAMN04488700_0420</name>
</gene>
<feature type="domain" description="Methylguanine DNA methyltransferase ribonuclease-like" evidence="10">
    <location>
        <begin position="8"/>
        <end position="85"/>
    </location>
</feature>
<dbReference type="OrthoDB" id="9802228at2"/>
<dbReference type="InterPro" id="IPR036631">
    <property type="entry name" value="MGMT_N_sf"/>
</dbReference>
<dbReference type="InterPro" id="IPR036388">
    <property type="entry name" value="WH-like_DNA-bd_sf"/>
</dbReference>
<keyword evidence="12" id="KW-1185">Reference proteome</keyword>
<evidence type="ECO:0000256" key="1">
    <source>
        <dbReference type="ARBA" id="ARBA00001286"/>
    </source>
</evidence>
<accession>A0A1X7MQE0</accession>
<dbReference type="InterPro" id="IPR008332">
    <property type="entry name" value="MethylG_MeTrfase_N"/>
</dbReference>
<evidence type="ECO:0000259" key="9">
    <source>
        <dbReference type="Pfam" id="PF01035"/>
    </source>
</evidence>
<dbReference type="GO" id="GO:0006281">
    <property type="term" value="P:DNA repair"/>
    <property type="evidence" value="ECO:0007669"/>
    <property type="project" value="UniProtKB-KW"/>
</dbReference>
<dbReference type="CDD" id="cd06445">
    <property type="entry name" value="ATase"/>
    <property type="match status" value="1"/>
</dbReference>
<dbReference type="SUPFAM" id="SSF46767">
    <property type="entry name" value="Methylated DNA-protein cysteine methyltransferase, C-terminal domain"/>
    <property type="match status" value="1"/>
</dbReference>
<proteinExistence type="inferred from homology"/>
<dbReference type="Gene3D" id="1.10.10.10">
    <property type="entry name" value="Winged helix-like DNA-binding domain superfamily/Winged helix DNA-binding domain"/>
    <property type="match status" value="1"/>
</dbReference>
<dbReference type="PROSITE" id="PS00374">
    <property type="entry name" value="MGMT"/>
    <property type="match status" value="1"/>
</dbReference>
<evidence type="ECO:0000313" key="12">
    <source>
        <dbReference type="Proteomes" id="UP000193435"/>
    </source>
</evidence>
<name>A0A1X7MQE0_9LACT</name>
<dbReference type="InterPro" id="IPR001497">
    <property type="entry name" value="MethylDNA_cys_MeTrfase_AS"/>
</dbReference>
<evidence type="ECO:0000256" key="8">
    <source>
        <dbReference type="ARBA" id="ARBA00049348"/>
    </source>
</evidence>
<protein>
    <recommendedName>
        <fullName evidence="3">methylated-DNA--[protein]-cysteine S-methyltransferase</fullName>
        <ecNumber evidence="3">2.1.1.63</ecNumber>
    </recommendedName>
</protein>
<dbReference type="RefSeq" id="WP_085558759.1">
    <property type="nucleotide sequence ID" value="NZ_FOAH01000029.1"/>
</dbReference>
<dbReference type="Proteomes" id="UP000193435">
    <property type="component" value="Unassembled WGS sequence"/>
</dbReference>
<comment type="catalytic activity">
    <reaction evidence="8">
        <text>a 6-O-methyl-2'-deoxyguanosine in DNA + L-cysteinyl-[protein] = S-methyl-L-cysteinyl-[protein] + a 2'-deoxyguanosine in DNA</text>
        <dbReference type="Rhea" id="RHEA:24000"/>
        <dbReference type="Rhea" id="RHEA-COMP:10131"/>
        <dbReference type="Rhea" id="RHEA-COMP:10132"/>
        <dbReference type="Rhea" id="RHEA-COMP:11367"/>
        <dbReference type="Rhea" id="RHEA-COMP:11368"/>
        <dbReference type="ChEBI" id="CHEBI:29950"/>
        <dbReference type="ChEBI" id="CHEBI:82612"/>
        <dbReference type="ChEBI" id="CHEBI:85445"/>
        <dbReference type="ChEBI" id="CHEBI:85448"/>
        <dbReference type="EC" id="2.1.1.63"/>
    </reaction>
</comment>
<evidence type="ECO:0000256" key="3">
    <source>
        <dbReference type="ARBA" id="ARBA00011918"/>
    </source>
</evidence>
<evidence type="ECO:0000259" key="10">
    <source>
        <dbReference type="Pfam" id="PF02870"/>
    </source>
</evidence>
<comment type="similarity">
    <text evidence="2">Belongs to the MGMT family.</text>
</comment>
<dbReference type="Pfam" id="PF01035">
    <property type="entry name" value="DNA_binding_1"/>
    <property type="match status" value="1"/>
</dbReference>
<keyword evidence="4 11" id="KW-0489">Methyltransferase</keyword>
<evidence type="ECO:0000256" key="7">
    <source>
        <dbReference type="ARBA" id="ARBA00023204"/>
    </source>
</evidence>
<dbReference type="InterPro" id="IPR014048">
    <property type="entry name" value="MethylDNA_cys_MeTrfase_DNA-bd"/>
</dbReference>
<evidence type="ECO:0000313" key="11">
    <source>
        <dbReference type="EMBL" id="SMH27040.1"/>
    </source>
</evidence>
<dbReference type="SUPFAM" id="SSF53155">
    <property type="entry name" value="Methylated DNA-protein cysteine methyltransferase domain"/>
    <property type="match status" value="1"/>
</dbReference>
<dbReference type="EMBL" id="FXBJ01000002">
    <property type="protein sequence ID" value="SMH27040.1"/>
    <property type="molecule type" value="Genomic_DNA"/>
</dbReference>
<dbReference type="NCBIfam" id="TIGR00589">
    <property type="entry name" value="ogt"/>
    <property type="match status" value="1"/>
</dbReference>
<dbReference type="GO" id="GO:0032259">
    <property type="term" value="P:methylation"/>
    <property type="evidence" value="ECO:0007669"/>
    <property type="project" value="UniProtKB-KW"/>
</dbReference>
<keyword evidence="5 11" id="KW-0808">Transferase</keyword>
<comment type="catalytic activity">
    <reaction evidence="1">
        <text>a 4-O-methyl-thymidine in DNA + L-cysteinyl-[protein] = a thymidine in DNA + S-methyl-L-cysteinyl-[protein]</text>
        <dbReference type="Rhea" id="RHEA:53428"/>
        <dbReference type="Rhea" id="RHEA-COMP:10131"/>
        <dbReference type="Rhea" id="RHEA-COMP:10132"/>
        <dbReference type="Rhea" id="RHEA-COMP:13555"/>
        <dbReference type="Rhea" id="RHEA-COMP:13556"/>
        <dbReference type="ChEBI" id="CHEBI:29950"/>
        <dbReference type="ChEBI" id="CHEBI:82612"/>
        <dbReference type="ChEBI" id="CHEBI:137386"/>
        <dbReference type="ChEBI" id="CHEBI:137387"/>
        <dbReference type="EC" id="2.1.1.63"/>
    </reaction>
</comment>
<reference evidence="11 12" key="1">
    <citation type="submission" date="2017-04" db="EMBL/GenBank/DDBJ databases">
        <authorList>
            <person name="Afonso C.L."/>
            <person name="Miller P.J."/>
            <person name="Scott M.A."/>
            <person name="Spackman E."/>
            <person name="Goraichik I."/>
            <person name="Dimitrov K.M."/>
            <person name="Suarez D.L."/>
            <person name="Swayne D.E."/>
        </authorList>
    </citation>
    <scope>NUCLEOTIDE SEQUENCE [LARGE SCALE GENOMIC DNA]</scope>
    <source>
        <strain evidence="11 12">LMG26642</strain>
    </source>
</reference>
<evidence type="ECO:0000256" key="5">
    <source>
        <dbReference type="ARBA" id="ARBA00022679"/>
    </source>
</evidence>
<dbReference type="STRING" id="1073423.SAMN04488700_0420"/>
<keyword evidence="7" id="KW-0234">DNA repair</keyword>
<dbReference type="Pfam" id="PF02870">
    <property type="entry name" value="Methyltransf_1N"/>
    <property type="match status" value="1"/>
</dbReference>
<evidence type="ECO:0000256" key="2">
    <source>
        <dbReference type="ARBA" id="ARBA00008711"/>
    </source>
</evidence>
<dbReference type="InterPro" id="IPR036217">
    <property type="entry name" value="MethylDNA_cys_MeTrfase_DNAb"/>
</dbReference>
<evidence type="ECO:0000256" key="6">
    <source>
        <dbReference type="ARBA" id="ARBA00022763"/>
    </source>
</evidence>
<keyword evidence="6" id="KW-0227">DNA damage</keyword>
<dbReference type="GO" id="GO:0003908">
    <property type="term" value="F:methylated-DNA-[protein]-cysteine S-methyltransferase activity"/>
    <property type="evidence" value="ECO:0007669"/>
    <property type="project" value="UniProtKB-EC"/>
</dbReference>
<evidence type="ECO:0000256" key="4">
    <source>
        <dbReference type="ARBA" id="ARBA00022603"/>
    </source>
</evidence>
<dbReference type="EC" id="2.1.1.63" evidence="3"/>
<dbReference type="FunFam" id="1.10.10.10:FF:000214">
    <property type="entry name" value="Methylated-DNA--protein-cysteine methyltransferase"/>
    <property type="match status" value="1"/>
</dbReference>
<dbReference type="PANTHER" id="PTHR10815:SF12">
    <property type="entry name" value="METHYLATED-DNA--PROTEIN-CYSTEINE METHYLTRANSFERASE, INDUCIBLE"/>
    <property type="match status" value="1"/>
</dbReference>
<feature type="domain" description="Methylated-DNA-[protein]-cysteine S-methyltransferase DNA binding" evidence="9">
    <location>
        <begin position="91"/>
        <end position="169"/>
    </location>
</feature>
<organism evidence="11 12">
    <name type="scientific">Carnobacterium iners</name>
    <dbReference type="NCBI Taxonomy" id="1073423"/>
    <lineage>
        <taxon>Bacteria</taxon>
        <taxon>Bacillati</taxon>
        <taxon>Bacillota</taxon>
        <taxon>Bacilli</taxon>
        <taxon>Lactobacillales</taxon>
        <taxon>Carnobacteriaceae</taxon>
        <taxon>Carnobacterium</taxon>
    </lineage>
</organism>
<dbReference type="Gene3D" id="3.30.160.70">
    <property type="entry name" value="Methylated DNA-protein cysteine methyltransferase domain"/>
    <property type="match status" value="1"/>
</dbReference>
<dbReference type="PANTHER" id="PTHR10815">
    <property type="entry name" value="METHYLATED-DNA--PROTEIN-CYSTEINE METHYLTRANSFERASE"/>
    <property type="match status" value="1"/>
</dbReference>
<sequence length="171" mass="19287">MVKETKQIYYGKLSNQKWPLYIATTEKGICFVGSLNGGETELNEWLKKIDSTSVAKNDLDKIAYCAEQLEEYFKGERTNFNLQVDVRGTLFQEKVWAELMKIPYGGKLTYGELAEKMGNPRSSRAVGTAIGKNPLLIIVPCHRVVHKNGQLSSYRGPINMKAELLALEKLK</sequence>